<keyword evidence="1" id="KW-0812">Transmembrane</keyword>
<evidence type="ECO:0000313" key="3">
    <source>
        <dbReference type="Proteomes" id="UP000676310"/>
    </source>
</evidence>
<evidence type="ECO:0000256" key="1">
    <source>
        <dbReference type="SAM" id="Phobius"/>
    </source>
</evidence>
<protein>
    <recommendedName>
        <fullName evidence="4">Transmembrane protein</fullName>
    </recommendedName>
</protein>
<dbReference type="OrthoDB" id="5242705at2759"/>
<dbReference type="RefSeq" id="XP_043164331.1">
    <property type="nucleotide sequence ID" value="XM_043308396.1"/>
</dbReference>
<keyword evidence="3" id="KW-1185">Reference proteome</keyword>
<reference evidence="2" key="1">
    <citation type="submission" date="2021-05" db="EMBL/GenBank/DDBJ databases">
        <authorList>
            <person name="Stam R."/>
        </authorList>
    </citation>
    <scope>NUCLEOTIDE SEQUENCE</scope>
    <source>
        <strain evidence="2">CS162</strain>
    </source>
</reference>
<feature type="transmembrane region" description="Helical" evidence="1">
    <location>
        <begin position="281"/>
        <end position="303"/>
    </location>
</feature>
<dbReference type="PANTHER" id="PTHR35394">
    <property type="entry name" value="DUF3176 DOMAIN-CONTAINING PROTEIN"/>
    <property type="match status" value="1"/>
</dbReference>
<keyword evidence="1" id="KW-0472">Membrane</keyword>
<comment type="caution">
    <text evidence="2">The sequence shown here is derived from an EMBL/GenBank/DDBJ whole genome shotgun (WGS) entry which is preliminary data.</text>
</comment>
<keyword evidence="1" id="KW-1133">Transmembrane helix</keyword>
<dbReference type="GeneID" id="67020084"/>
<dbReference type="EMBL" id="CAJRGZ010000015">
    <property type="protein sequence ID" value="CAG5140854.1"/>
    <property type="molecule type" value="Genomic_DNA"/>
</dbReference>
<gene>
    <name evidence="2" type="ORF">ALTATR162_LOCUS802</name>
</gene>
<evidence type="ECO:0008006" key="4">
    <source>
        <dbReference type="Google" id="ProtNLM"/>
    </source>
</evidence>
<sequence length="380" mass="41981">MRMDWIKNSTGPGTEDTFPVGNACGYFLNATSDNPVLMSGFRVENGTDTSHGETLLMRTLPLVTNPSRQPLYGGSINFKHIQYPLLDTLVVSSPDGTAASVYEKKIPIAQECMLSWCVKTLRSSYSNGGYEEQVIETFMNTTSAEEWPWWTEDHPEIQVTDTEFRANISILPPSIKTNAIPFGVSNVTILDIVVILDEIFPSFLTVANSTAQPFIKIRTSAVDNVFFRSVRFSPWLAPNNVTYHMERMAQAMTNVIRSDAGSNELITGAAYALETYVAVHWAWLTFPLIMLLLSIVFLVATMLKTSSHSHGDIGTWKTSAMPTLMYGLPPDIQRGIISTTSSGGATHKGSRKVRIRLLPRQGWRVSGQVQPVPSAPPGFI</sequence>
<dbReference type="Proteomes" id="UP000676310">
    <property type="component" value="Unassembled WGS sequence"/>
</dbReference>
<proteinExistence type="predicted"/>
<name>A0A8J2HUD2_9PLEO</name>
<dbReference type="AlphaFoldDB" id="A0A8J2HUD2"/>
<organism evidence="2 3">
    <name type="scientific">Alternaria atra</name>
    <dbReference type="NCBI Taxonomy" id="119953"/>
    <lineage>
        <taxon>Eukaryota</taxon>
        <taxon>Fungi</taxon>
        <taxon>Dikarya</taxon>
        <taxon>Ascomycota</taxon>
        <taxon>Pezizomycotina</taxon>
        <taxon>Dothideomycetes</taxon>
        <taxon>Pleosporomycetidae</taxon>
        <taxon>Pleosporales</taxon>
        <taxon>Pleosporineae</taxon>
        <taxon>Pleosporaceae</taxon>
        <taxon>Alternaria</taxon>
        <taxon>Alternaria sect. Ulocladioides</taxon>
    </lineage>
</organism>
<dbReference type="PANTHER" id="PTHR35394:SF5">
    <property type="entry name" value="DUF3176 DOMAIN-CONTAINING PROTEIN"/>
    <property type="match status" value="1"/>
</dbReference>
<accession>A0A8J2HUD2</accession>
<evidence type="ECO:0000313" key="2">
    <source>
        <dbReference type="EMBL" id="CAG5140854.1"/>
    </source>
</evidence>